<feature type="region of interest" description="Disordered" evidence="1">
    <location>
        <begin position="1290"/>
        <end position="1318"/>
    </location>
</feature>
<feature type="region of interest" description="Disordered" evidence="1">
    <location>
        <begin position="509"/>
        <end position="546"/>
    </location>
</feature>
<name>A0AAN7M3U4_TRANT</name>
<evidence type="ECO:0000313" key="3">
    <source>
        <dbReference type="Proteomes" id="UP001346149"/>
    </source>
</evidence>
<comment type="caution">
    <text evidence="2">The sequence shown here is derived from an EMBL/GenBank/DDBJ whole genome shotgun (WGS) entry which is preliminary data.</text>
</comment>
<evidence type="ECO:0000256" key="1">
    <source>
        <dbReference type="SAM" id="MobiDB-lite"/>
    </source>
</evidence>
<feature type="compositionally biased region" description="Polar residues" evidence="1">
    <location>
        <begin position="655"/>
        <end position="675"/>
    </location>
</feature>
<feature type="compositionally biased region" description="Basic and acidic residues" evidence="1">
    <location>
        <begin position="509"/>
        <end position="519"/>
    </location>
</feature>
<accession>A0AAN7M3U4</accession>
<dbReference type="PANTHER" id="PTHR31008">
    <property type="entry name" value="COP1-INTERACTING PROTEIN-RELATED"/>
    <property type="match status" value="1"/>
</dbReference>
<feature type="compositionally biased region" description="Low complexity" evidence="1">
    <location>
        <begin position="932"/>
        <end position="955"/>
    </location>
</feature>
<dbReference type="EMBL" id="JAXQNO010000011">
    <property type="protein sequence ID" value="KAK4789276.1"/>
    <property type="molecule type" value="Genomic_DNA"/>
</dbReference>
<feature type="compositionally biased region" description="Basic and acidic residues" evidence="1">
    <location>
        <begin position="281"/>
        <end position="297"/>
    </location>
</feature>
<organism evidence="2 3">
    <name type="scientific">Trapa natans</name>
    <name type="common">Water chestnut</name>
    <dbReference type="NCBI Taxonomy" id="22666"/>
    <lineage>
        <taxon>Eukaryota</taxon>
        <taxon>Viridiplantae</taxon>
        <taxon>Streptophyta</taxon>
        <taxon>Embryophyta</taxon>
        <taxon>Tracheophyta</taxon>
        <taxon>Spermatophyta</taxon>
        <taxon>Magnoliopsida</taxon>
        <taxon>eudicotyledons</taxon>
        <taxon>Gunneridae</taxon>
        <taxon>Pentapetalae</taxon>
        <taxon>rosids</taxon>
        <taxon>malvids</taxon>
        <taxon>Myrtales</taxon>
        <taxon>Lythraceae</taxon>
        <taxon>Trapa</taxon>
    </lineage>
</organism>
<evidence type="ECO:0008006" key="4">
    <source>
        <dbReference type="Google" id="ProtNLM"/>
    </source>
</evidence>
<feature type="region of interest" description="Disordered" evidence="1">
    <location>
        <begin position="1186"/>
        <end position="1226"/>
    </location>
</feature>
<feature type="compositionally biased region" description="Polar residues" evidence="1">
    <location>
        <begin position="388"/>
        <end position="414"/>
    </location>
</feature>
<feature type="compositionally biased region" description="Polar residues" evidence="1">
    <location>
        <begin position="996"/>
        <end position="1008"/>
    </location>
</feature>
<feature type="compositionally biased region" description="Polar residues" evidence="1">
    <location>
        <begin position="739"/>
        <end position="756"/>
    </location>
</feature>
<feature type="region of interest" description="Disordered" evidence="1">
    <location>
        <begin position="379"/>
        <end position="414"/>
    </location>
</feature>
<sequence length="1383" mass="152872">MKSDMPLDYAVFQLSPKRSRCELIVSSNGQIEKLASGLVKPFITHLKVAEEQFTQDVQSIKLESRKFNIGGKSLTKATLERFVRFVSTPEVLELVSTLDTEMSQLEAARKIYSQGTGDQCTNDSGGIEARTASSADATKMELLRAIDVRLSAARMDLATACTQASAAGFNPDSVSELHLFAESFGAYRLNEACTKFLSLYQKRPELSSLWKPNITDYGVRSSCESDMSLDDPTEESYSTLMKPSSTISHQEMQWTIQKEKENTDQSSSMVVHQSNICFPATDHRINQKDSDEKRENDDTTSIPVTVQINRPTRRLSVQDRINLFEGKQKENAGGGSGNKSVVKPSEIRRLSSDVSSAPAAVERVVLRRWSGASDMSIELSSEKKDNNSESTLCTPSSASLVSQTNETTSTGVSEVKNTNETSVSTGSDKFEIKSMVDNVSDLGVKDGGGPQPVITSLSGKAERNLRGSINKMDNLSSHMLKTPFNNMMEQAVSSQDSSQNKVKFEVQMRGSYKESKDQATIEYQPKSFSRSSEVASKNQSGGRAVNAQDKNELLVQSRFRGLGQHSCTFSEQFEDSVILKAVDTQEKGINRNQLLPEMQLKSHADMTRKELPGLEKLQISEEESARLKIKSQKSVSAVTKDAEKSQTRWDDISSGDATFSISSRKVSENQRTSFTPPKEVVEPLQRARPSKGSQELNDDLKMKANELEKLFAEHKLRVPADQSSRRSKPTDASTHKETAGSSEYSQSAASGILTPSQFPEKRAVKIGGPSGMSNFSTPSTKIVENNVDLIDGSRNDNYDVNDSRGKFYEKYMVKRDARLREELGSKREEKEAKLKSMHDILERSRAEMNARLMGSAERRDMLSSASRRVEKLRSFSRSSMKREQPIDFFQSEEEESGFAEDKPNPSFGEAALGDGATRSTLTKKPLPNRNLSSSIPRTSAASASRSSLKASNFSSARRKAPSENPLAQSVPNFSDLRKENTKPSSGHGKVIHRSQVRSYTRSKSTNDNVAPVKEERTQRSQSLRRSSAGPGEIKEFSPLCGDMSVLIPLELDKGYNDQNPKGFTKFADSKPSIQITSGTGASYGGAKWKASVTPQHLMNDVEFNDSAFEVDDTEGMVVDKEEDGEDEDSENPRFCHYSGSSVKTENDNGDYLQPVSQLNPALIPQLPASVPSKFFPESLILDSPGESPASWNSHMHNPFSFPHETSDVDASADSPTGSPASCNSHSLVQGEVDAARMRKKWGSAQKPILVANSSHNQSRKDVTKGFKRLLKFGRKTRGAESLVDWISATTSEGDDDTEDGRDSANRSSEDLRKSRMGFPQSHSDDIFMESELLNEQGKLFIVKHTVQVNMLTILLDVCFNLLLLFNKLLLYADVHTIKIAFYE</sequence>
<dbReference type="Proteomes" id="UP001346149">
    <property type="component" value="Unassembled WGS sequence"/>
</dbReference>
<feature type="region of interest" description="Disordered" evidence="1">
    <location>
        <begin position="633"/>
        <end position="698"/>
    </location>
</feature>
<feature type="region of interest" description="Disordered" evidence="1">
    <location>
        <begin position="713"/>
        <end position="756"/>
    </location>
</feature>
<feature type="compositionally biased region" description="Polar residues" evidence="1">
    <location>
        <begin position="526"/>
        <end position="541"/>
    </location>
</feature>
<reference evidence="2 3" key="1">
    <citation type="journal article" date="2023" name="Hortic Res">
        <title>Pangenome of water caltrop reveals structural variations and asymmetric subgenome divergence after allopolyploidization.</title>
        <authorList>
            <person name="Zhang X."/>
            <person name="Chen Y."/>
            <person name="Wang L."/>
            <person name="Yuan Y."/>
            <person name="Fang M."/>
            <person name="Shi L."/>
            <person name="Lu R."/>
            <person name="Comes H.P."/>
            <person name="Ma Y."/>
            <person name="Chen Y."/>
            <person name="Huang G."/>
            <person name="Zhou Y."/>
            <person name="Zheng Z."/>
            <person name="Qiu Y."/>
        </authorList>
    </citation>
    <scope>NUCLEOTIDE SEQUENCE [LARGE SCALE GENOMIC DNA]</scope>
    <source>
        <strain evidence="2">F231</strain>
    </source>
</reference>
<evidence type="ECO:0000313" key="2">
    <source>
        <dbReference type="EMBL" id="KAK4789276.1"/>
    </source>
</evidence>
<feature type="region of interest" description="Disordered" evidence="1">
    <location>
        <begin position="281"/>
        <end position="300"/>
    </location>
</feature>
<feature type="region of interest" description="Disordered" evidence="1">
    <location>
        <begin position="853"/>
        <end position="1035"/>
    </location>
</feature>
<feature type="compositionally biased region" description="Polar residues" evidence="1">
    <location>
        <begin position="1213"/>
        <end position="1226"/>
    </location>
</feature>
<proteinExistence type="predicted"/>
<keyword evidence="3" id="KW-1185">Reference proteome</keyword>
<gene>
    <name evidence="2" type="ORF">SAY86_020595</name>
</gene>
<feature type="compositionally biased region" description="Basic and acidic residues" evidence="1">
    <location>
        <begin position="640"/>
        <end position="651"/>
    </location>
</feature>
<feature type="compositionally biased region" description="Basic and acidic residues" evidence="1">
    <location>
        <begin position="856"/>
        <end position="873"/>
    </location>
</feature>
<feature type="region of interest" description="Disordered" evidence="1">
    <location>
        <begin position="325"/>
        <end position="357"/>
    </location>
</feature>
<feature type="compositionally biased region" description="Basic and acidic residues" evidence="1">
    <location>
        <begin position="1300"/>
        <end position="1313"/>
    </location>
</feature>
<dbReference type="PANTHER" id="PTHR31008:SF15">
    <property type="entry name" value="GPI-ANCHORED ADHESIN-LIKE PROTEIN"/>
    <property type="match status" value="1"/>
</dbReference>
<protein>
    <recommendedName>
        <fullName evidence="4">COP1-interacting protein 7</fullName>
    </recommendedName>
</protein>